<keyword evidence="3" id="KW-1185">Reference proteome</keyword>
<accession>A0A8H4VF97</accession>
<dbReference type="PANTHER" id="PTHR40518:SF1">
    <property type="entry name" value="ACETOACETATE DECARBOXYLASE"/>
    <property type="match status" value="1"/>
</dbReference>
<dbReference type="OrthoDB" id="9970474at2759"/>
<comment type="caution">
    <text evidence="2">The sequence shown here is derived from an EMBL/GenBank/DDBJ whole genome shotgun (WGS) entry which is preliminary data.</text>
</comment>
<dbReference type="AlphaFoldDB" id="A0A8H4VF97"/>
<dbReference type="Gene3D" id="2.40.400.10">
    <property type="entry name" value="Acetoacetate decarboxylase-like"/>
    <property type="match status" value="1"/>
</dbReference>
<dbReference type="InterPro" id="IPR023375">
    <property type="entry name" value="ADC_dom_sf"/>
</dbReference>
<gene>
    <name evidence="2" type="ORF">GQ602_002419</name>
</gene>
<sequence length="288" mass="32209">MDPSFSLHESDPEPICIAKAPWTAIADVFIFAFWITKSQADALPSLVYSPLEAASEFSSPSVSRPVGGLGYIWLVQYKDTPVGPYHEMIIMPGKFEWSRQGHTGKPERHRNLKTTRVYVSQKHSCYNGRLNWNVPKHLAKFDWETSPDGSRTVRVHPHDTTSTGDSRESSSDPRPFFQATIKKAAYTPSFPASSHWLQYLGMDLRCVNPPLPAGNGSQGELPGTDRWCSWPPSIVGSKADIVWFDVGQGEKEGDAKAGDGNFWPGLNRWRLGVGMENARLYFEPPVTW</sequence>
<evidence type="ECO:0000313" key="2">
    <source>
        <dbReference type="EMBL" id="KAF4592120.1"/>
    </source>
</evidence>
<organism evidence="2 3">
    <name type="scientific">Ophiocordyceps camponoti-floridani</name>
    <dbReference type="NCBI Taxonomy" id="2030778"/>
    <lineage>
        <taxon>Eukaryota</taxon>
        <taxon>Fungi</taxon>
        <taxon>Dikarya</taxon>
        <taxon>Ascomycota</taxon>
        <taxon>Pezizomycotina</taxon>
        <taxon>Sordariomycetes</taxon>
        <taxon>Hypocreomycetidae</taxon>
        <taxon>Hypocreales</taxon>
        <taxon>Ophiocordycipitaceae</taxon>
        <taxon>Ophiocordyceps</taxon>
    </lineage>
</organism>
<reference evidence="2 3" key="1">
    <citation type="journal article" date="2020" name="G3 (Bethesda)">
        <title>Genetic Underpinnings of Host Manipulation by Ophiocordyceps as Revealed by Comparative Transcriptomics.</title>
        <authorList>
            <person name="Will I."/>
            <person name="Das B."/>
            <person name="Trinh T."/>
            <person name="Brachmann A."/>
            <person name="Ohm R.A."/>
            <person name="de Bekker C."/>
        </authorList>
    </citation>
    <scope>NUCLEOTIDE SEQUENCE [LARGE SCALE GENOMIC DNA]</scope>
    <source>
        <strain evidence="2 3">EC05</strain>
    </source>
</reference>
<proteinExistence type="predicted"/>
<dbReference type="Proteomes" id="UP000562929">
    <property type="component" value="Unassembled WGS sequence"/>
</dbReference>
<dbReference type="SUPFAM" id="SSF160104">
    <property type="entry name" value="Acetoacetate decarboxylase-like"/>
    <property type="match status" value="1"/>
</dbReference>
<dbReference type="EMBL" id="JAACLJ010000002">
    <property type="protein sequence ID" value="KAF4592120.1"/>
    <property type="molecule type" value="Genomic_DNA"/>
</dbReference>
<name>A0A8H4VF97_9HYPO</name>
<feature type="region of interest" description="Disordered" evidence="1">
    <location>
        <begin position="143"/>
        <end position="174"/>
    </location>
</feature>
<dbReference type="PANTHER" id="PTHR40518">
    <property type="entry name" value="ACETOACETATE DECARBOXYLASE"/>
    <property type="match status" value="1"/>
</dbReference>
<protein>
    <submittedName>
        <fullName evidence="2">Acetoacetate decarboxylase (ADC) domain-containing protein</fullName>
    </submittedName>
</protein>
<evidence type="ECO:0000313" key="3">
    <source>
        <dbReference type="Proteomes" id="UP000562929"/>
    </source>
</evidence>
<evidence type="ECO:0000256" key="1">
    <source>
        <dbReference type="SAM" id="MobiDB-lite"/>
    </source>
</evidence>